<evidence type="ECO:0000256" key="6">
    <source>
        <dbReference type="ARBA" id="ARBA00023274"/>
    </source>
</evidence>
<dbReference type="EMBL" id="MU006054">
    <property type="protein sequence ID" value="KAF2857273.1"/>
    <property type="molecule type" value="Genomic_DNA"/>
</dbReference>
<dbReference type="GO" id="GO:0005763">
    <property type="term" value="C:mitochondrial small ribosomal subunit"/>
    <property type="evidence" value="ECO:0007669"/>
    <property type="project" value="TreeGrafter"/>
</dbReference>
<dbReference type="Proteomes" id="UP000799421">
    <property type="component" value="Unassembled WGS sequence"/>
</dbReference>
<name>A0A6A7BPM2_9PEZI</name>
<evidence type="ECO:0000256" key="5">
    <source>
        <dbReference type="ARBA" id="ARBA00023128"/>
    </source>
</evidence>
<dbReference type="OrthoDB" id="274828at2759"/>
<evidence type="ECO:0000256" key="8">
    <source>
        <dbReference type="SAM" id="MobiDB-lite"/>
    </source>
</evidence>
<keyword evidence="4" id="KW-0689">Ribosomal protein</keyword>
<dbReference type="InterPro" id="IPR019368">
    <property type="entry name" value="Ribosomal_mS29"/>
</dbReference>
<dbReference type="PANTHER" id="PTHR12810">
    <property type="entry name" value="MITOCHONDRIAL 28S RIBOSOMAL PROTEIN S29"/>
    <property type="match status" value="1"/>
</dbReference>
<organism evidence="9 10">
    <name type="scientific">Piedraia hortae CBS 480.64</name>
    <dbReference type="NCBI Taxonomy" id="1314780"/>
    <lineage>
        <taxon>Eukaryota</taxon>
        <taxon>Fungi</taxon>
        <taxon>Dikarya</taxon>
        <taxon>Ascomycota</taxon>
        <taxon>Pezizomycotina</taxon>
        <taxon>Dothideomycetes</taxon>
        <taxon>Dothideomycetidae</taxon>
        <taxon>Capnodiales</taxon>
        <taxon>Piedraiaceae</taxon>
        <taxon>Piedraia</taxon>
    </lineage>
</organism>
<accession>A0A6A7BPM2</accession>
<evidence type="ECO:0000256" key="7">
    <source>
        <dbReference type="ARBA" id="ARBA00035140"/>
    </source>
</evidence>
<evidence type="ECO:0000256" key="3">
    <source>
        <dbReference type="ARBA" id="ARBA00022946"/>
    </source>
</evidence>
<keyword evidence="5" id="KW-0496">Mitochondrion</keyword>
<evidence type="ECO:0000256" key="4">
    <source>
        <dbReference type="ARBA" id="ARBA00022980"/>
    </source>
</evidence>
<evidence type="ECO:0000256" key="1">
    <source>
        <dbReference type="ARBA" id="ARBA00004173"/>
    </source>
</evidence>
<dbReference type="Pfam" id="PF10236">
    <property type="entry name" value="DAP3"/>
    <property type="match status" value="1"/>
</dbReference>
<keyword evidence="10" id="KW-1185">Reference proteome</keyword>
<comment type="similarity">
    <text evidence="2">Belongs to the mitochondrion-specific ribosomal protein mS29 family.</text>
</comment>
<evidence type="ECO:0000313" key="10">
    <source>
        <dbReference type="Proteomes" id="UP000799421"/>
    </source>
</evidence>
<feature type="region of interest" description="Disordered" evidence="8">
    <location>
        <begin position="42"/>
        <end position="61"/>
    </location>
</feature>
<comment type="subcellular location">
    <subcellularLocation>
        <location evidence="1">Mitochondrion</location>
    </subcellularLocation>
</comment>
<dbReference type="AlphaFoldDB" id="A0A6A7BPM2"/>
<protein>
    <recommendedName>
        <fullName evidence="7">Small ribosomal subunit protein mS29</fullName>
    </recommendedName>
</protein>
<evidence type="ECO:0000313" key="9">
    <source>
        <dbReference type="EMBL" id="KAF2857273.1"/>
    </source>
</evidence>
<reference evidence="9" key="1">
    <citation type="journal article" date="2020" name="Stud. Mycol.">
        <title>101 Dothideomycetes genomes: a test case for predicting lifestyles and emergence of pathogens.</title>
        <authorList>
            <person name="Haridas S."/>
            <person name="Albert R."/>
            <person name="Binder M."/>
            <person name="Bloem J."/>
            <person name="Labutti K."/>
            <person name="Salamov A."/>
            <person name="Andreopoulos B."/>
            <person name="Baker S."/>
            <person name="Barry K."/>
            <person name="Bills G."/>
            <person name="Bluhm B."/>
            <person name="Cannon C."/>
            <person name="Castanera R."/>
            <person name="Culley D."/>
            <person name="Daum C."/>
            <person name="Ezra D."/>
            <person name="Gonzalez J."/>
            <person name="Henrissat B."/>
            <person name="Kuo A."/>
            <person name="Liang C."/>
            <person name="Lipzen A."/>
            <person name="Lutzoni F."/>
            <person name="Magnuson J."/>
            <person name="Mondo S."/>
            <person name="Nolan M."/>
            <person name="Ohm R."/>
            <person name="Pangilinan J."/>
            <person name="Park H.-J."/>
            <person name="Ramirez L."/>
            <person name="Alfaro M."/>
            <person name="Sun H."/>
            <person name="Tritt A."/>
            <person name="Yoshinaga Y."/>
            <person name="Zwiers L.-H."/>
            <person name="Turgeon B."/>
            <person name="Goodwin S."/>
            <person name="Spatafora J."/>
            <person name="Crous P."/>
            <person name="Grigoriev I."/>
        </authorList>
    </citation>
    <scope>NUCLEOTIDE SEQUENCE</scope>
    <source>
        <strain evidence="9">CBS 480.64</strain>
    </source>
</reference>
<dbReference type="PANTHER" id="PTHR12810:SF0">
    <property type="entry name" value="SMALL RIBOSOMAL SUBUNIT PROTEIN MS29"/>
    <property type="match status" value="1"/>
</dbReference>
<proteinExistence type="inferred from homology"/>
<gene>
    <name evidence="9" type="ORF">K470DRAFT_261000</name>
</gene>
<keyword evidence="3" id="KW-0809">Transit peptide</keyword>
<dbReference type="GO" id="GO:0003735">
    <property type="term" value="F:structural constituent of ribosome"/>
    <property type="evidence" value="ECO:0007669"/>
    <property type="project" value="TreeGrafter"/>
</dbReference>
<sequence>MSAMNSSVCFRCLRRPGRTIESPSNVSLSHRAAFSFTPITAANPVKKKSGPPAAPKKGSRLKLRKNVRTVSARPPSAGERKTFRKKVVLENPNALEVDDLRDMTAANVRPEMLQEQRGQVMRISTATVEALRDLEAFKPTQGWRSFRRPATLVRQETVEMAEMLHEATDGKKVNRRVVFGDGDSGKSVLALQAMAIALVKGCAVVHIPEAHELTMSLTAYRPIDAADGQTMYIQPQYTAQLLGRVTRANRVLFDSLRLSKTPKLPVPVQENISLTRFAELGAGDEELAWPVWQTLMADLLMPSQSGKGLQRPPIVFCLDGAHHIMANSAYLDPDAKPVHAHDLALIRDFTKMLSGETAMPNGGLILTSTSASNKLSTPTFSHLLAVKEAEIPVTELMSLRDRLRTMATDARKEGLDPADIDFGDLGEGMASQLPSYLAPAYQGLIGGVRKLQQIPTSTYNLSDFIAMLDNFSVSPPSWDPYKPLDDRVAKVLDTVTARKLRGLSKSEARGIMNYYARSGMVRDSITARSVNEQWTLAGNGLVGLIERAAIRGY</sequence>
<keyword evidence="6" id="KW-0687">Ribonucleoprotein</keyword>
<evidence type="ECO:0000256" key="2">
    <source>
        <dbReference type="ARBA" id="ARBA00009863"/>
    </source>
</evidence>